<keyword evidence="5" id="KW-0496">Mitochondrion</keyword>
<evidence type="ECO:0000256" key="3">
    <source>
        <dbReference type="ARBA" id="ARBA00023274"/>
    </source>
</evidence>
<evidence type="ECO:0000256" key="4">
    <source>
        <dbReference type="RuleBase" id="RU003830"/>
    </source>
</evidence>
<dbReference type="EMBL" id="AF538053">
    <property type="protein sequence ID" value="AAN28348.1"/>
    <property type="molecule type" value="Genomic_DNA"/>
</dbReference>
<keyword evidence="2 4" id="KW-0689">Ribosomal protein</keyword>
<dbReference type="InterPro" id="IPR001892">
    <property type="entry name" value="Ribosomal_uS13"/>
</dbReference>
<dbReference type="GO" id="GO:0005739">
    <property type="term" value="C:mitochondrion"/>
    <property type="evidence" value="ECO:0000318"/>
    <property type="project" value="GO_Central"/>
</dbReference>
<reference evidence="5" key="3">
    <citation type="journal article" date="2002" name="Curr. Biol.">
        <title>The closest unicellular relatives of animals.</title>
        <authorList>
            <person name="Lang B.F."/>
            <person name="O'Kelly C."/>
            <person name="Nerad T."/>
            <person name="Gray M.W."/>
            <person name="Burger G."/>
        </authorList>
    </citation>
    <scope>NUCLEOTIDE SEQUENCE</scope>
    <source>
        <strain evidence="5">ATCC 50154</strain>
    </source>
</reference>
<reference evidence="5" key="1">
    <citation type="journal article" date="2000" name="Trends Biochem. Sci.">
        <title>A novel motif for identifying rps3 homologs in fungal mitochondrial genomes.</title>
        <authorList>
            <person name="Bullerwell C.E."/>
            <person name="Burger G."/>
            <person name="Lang B.F."/>
        </authorList>
    </citation>
    <scope>NUCLEOTIDE SEQUENCE</scope>
    <source>
        <strain evidence="5">ATCC 50154</strain>
    </source>
</reference>
<proteinExistence type="inferred from homology"/>
<dbReference type="Pfam" id="PF00416">
    <property type="entry name" value="Ribosomal_S13"/>
    <property type="match status" value="1"/>
</dbReference>
<gene>
    <name evidence="5" type="primary">rps13</name>
</gene>
<dbReference type="RefSeq" id="NP_696977.1">
    <property type="nucleotide sequence ID" value="NC_004309.1"/>
</dbReference>
<dbReference type="GO" id="GO:0006412">
    <property type="term" value="P:translation"/>
    <property type="evidence" value="ECO:0007669"/>
    <property type="project" value="InterPro"/>
</dbReference>
<dbReference type="AlphaFoldDB" id="Q8HIT6"/>
<dbReference type="GeneID" id="805265"/>
<dbReference type="SUPFAM" id="SSF46946">
    <property type="entry name" value="S13-like H2TH domain"/>
    <property type="match status" value="1"/>
</dbReference>
<dbReference type="PIRSF" id="PIRSF002134">
    <property type="entry name" value="Ribosomal_S13"/>
    <property type="match status" value="1"/>
</dbReference>
<dbReference type="PROSITE" id="PS50159">
    <property type="entry name" value="RIBOSOMAL_S13_2"/>
    <property type="match status" value="1"/>
</dbReference>
<comment type="similarity">
    <text evidence="1 4">Belongs to the universal ribosomal protein uS13 family.</text>
</comment>
<accession>Q8HIT6</accession>
<evidence type="ECO:0000256" key="1">
    <source>
        <dbReference type="ARBA" id="ARBA00008080"/>
    </source>
</evidence>
<evidence type="ECO:0000256" key="2">
    <source>
        <dbReference type="ARBA" id="ARBA00022980"/>
    </source>
</evidence>
<dbReference type="InterPro" id="IPR027437">
    <property type="entry name" value="Rbsml_uS13_C"/>
</dbReference>
<evidence type="ECO:0000313" key="5">
    <source>
        <dbReference type="EMBL" id="AAN28348.1"/>
    </source>
</evidence>
<dbReference type="Gene3D" id="4.10.910.10">
    <property type="entry name" value="30s ribosomal protein s13, domain 2"/>
    <property type="match status" value="1"/>
</dbReference>
<name>Q8HIT6_MONBE</name>
<dbReference type="FunFam" id="4.10.910.10:FF:000009">
    <property type="entry name" value="Mitochondrial ribosomal protein S13"/>
    <property type="match status" value="1"/>
</dbReference>
<reference evidence="5" key="2">
    <citation type="submission" date="2000-06" db="EMBL/GenBank/DDBJ databases">
        <authorList>
            <person name="Lang F.B."/>
            <person name="Bullerwell C."/>
        </authorList>
    </citation>
    <scope>NUCLEOTIDE SEQUENCE</scope>
    <source>
        <strain evidence="5">ATCC 50154</strain>
    </source>
</reference>
<organism evidence="5">
    <name type="scientific">Monosiga brevicollis</name>
    <name type="common">Choanoflagellate</name>
    <dbReference type="NCBI Taxonomy" id="81824"/>
    <lineage>
        <taxon>Eukaryota</taxon>
        <taxon>Choanoflagellata</taxon>
        <taxon>Craspedida</taxon>
        <taxon>Salpingoecidae</taxon>
        <taxon>Monosiga</taxon>
    </lineage>
</organism>
<dbReference type="InParanoid" id="Q8HIT6"/>
<dbReference type="Gene3D" id="1.10.8.50">
    <property type="match status" value="1"/>
</dbReference>
<dbReference type="GO" id="GO:0015935">
    <property type="term" value="C:small ribosomal subunit"/>
    <property type="evidence" value="ECO:0000318"/>
    <property type="project" value="GO_Central"/>
</dbReference>
<dbReference type="GO" id="GO:0003735">
    <property type="term" value="F:structural constituent of ribosome"/>
    <property type="evidence" value="ECO:0007669"/>
    <property type="project" value="InterPro"/>
</dbReference>
<keyword evidence="3 4" id="KW-0687">Ribonucleoprotein</keyword>
<protein>
    <submittedName>
        <fullName evidence="5">Ribosomal protein S13</fullName>
    </submittedName>
</protein>
<dbReference type="GO" id="GO:0003723">
    <property type="term" value="F:RNA binding"/>
    <property type="evidence" value="ECO:0007669"/>
    <property type="project" value="InterPro"/>
</dbReference>
<geneLocation type="mitochondrion" evidence="5"/>
<dbReference type="InterPro" id="IPR010979">
    <property type="entry name" value="Ribosomal_uS13-like_H2TH"/>
</dbReference>
<sequence length="166" mass="19484">MYETRFKKNLSLYRNLLKIKGLGKFKIFNICQILGINPNIEYSKLSEHYIDELNLLLANIKKQDYNSILENVNIDNTNTRINNKNIDKNKLNLYLFNKNSTFNKSTKNIVLIEENLNDYESSQINTLIQINALRGRRIKMGYPSKGQRTRSNAITAKRINKRLIKK</sequence>